<proteinExistence type="inferred from homology"/>
<dbReference type="InterPro" id="IPR020855">
    <property type="entry name" value="Ureohydrolase_Mn_BS"/>
</dbReference>
<dbReference type="InterPro" id="IPR005925">
    <property type="entry name" value="Agmatinase-rel"/>
</dbReference>
<dbReference type="InterPro" id="IPR006035">
    <property type="entry name" value="Ureohydrolase"/>
</dbReference>
<dbReference type="GO" id="GO:0033389">
    <property type="term" value="P:putrescine biosynthetic process from arginine, via agmatine"/>
    <property type="evidence" value="ECO:0007669"/>
    <property type="project" value="TreeGrafter"/>
</dbReference>
<feature type="binding site" evidence="4">
    <location>
        <position position="123"/>
    </location>
    <ligand>
        <name>Mn(2+)</name>
        <dbReference type="ChEBI" id="CHEBI:29035"/>
        <label>1</label>
    </ligand>
</feature>
<organism evidence="6 7">
    <name type="scientific">Candidatus Desantisbacteria bacterium CG1_02_38_46</name>
    <dbReference type="NCBI Taxonomy" id="1817893"/>
    <lineage>
        <taxon>Bacteria</taxon>
        <taxon>Candidatus Desantisiibacteriota</taxon>
    </lineage>
</organism>
<evidence type="ECO:0000313" key="7">
    <source>
        <dbReference type="Proteomes" id="UP000182278"/>
    </source>
</evidence>
<dbReference type="GO" id="GO:0046872">
    <property type="term" value="F:metal ion binding"/>
    <property type="evidence" value="ECO:0007669"/>
    <property type="project" value="UniProtKB-KW"/>
</dbReference>
<name>A0A1J4SHF0_9BACT</name>
<evidence type="ECO:0000313" key="6">
    <source>
        <dbReference type="EMBL" id="OIN98090.1"/>
    </source>
</evidence>
<evidence type="ECO:0000256" key="1">
    <source>
        <dbReference type="ARBA" id="ARBA00009227"/>
    </source>
</evidence>
<dbReference type="Pfam" id="PF00491">
    <property type="entry name" value="Arginase"/>
    <property type="match status" value="1"/>
</dbReference>
<comment type="similarity">
    <text evidence="1">Belongs to the arginase family. Agmatinase subfamily.</text>
</comment>
<dbReference type="InterPro" id="IPR023696">
    <property type="entry name" value="Ureohydrolase_dom_sf"/>
</dbReference>
<comment type="caution">
    <text evidence="6">The sequence shown here is derived from an EMBL/GenBank/DDBJ whole genome shotgun (WGS) entry which is preliminary data.</text>
</comment>
<dbReference type="NCBIfam" id="TIGR01230">
    <property type="entry name" value="agmatinase"/>
    <property type="match status" value="1"/>
</dbReference>
<dbReference type="GO" id="GO:0008783">
    <property type="term" value="F:agmatinase activity"/>
    <property type="evidence" value="ECO:0007669"/>
    <property type="project" value="TreeGrafter"/>
</dbReference>
<keyword evidence="3 5" id="KW-0378">Hydrolase</keyword>
<dbReference type="PROSITE" id="PS01053">
    <property type="entry name" value="ARGINASE_1"/>
    <property type="match status" value="1"/>
</dbReference>
<dbReference type="STRING" id="1817893.AUJ66_01600"/>
<feature type="binding site" evidence="4">
    <location>
        <position position="121"/>
    </location>
    <ligand>
        <name>Mn(2+)</name>
        <dbReference type="ChEBI" id="CHEBI:29035"/>
        <label>1</label>
    </ligand>
</feature>
<evidence type="ECO:0000256" key="2">
    <source>
        <dbReference type="ARBA" id="ARBA00022723"/>
    </source>
</evidence>
<feature type="binding site" evidence="4">
    <location>
        <position position="202"/>
    </location>
    <ligand>
        <name>Mn(2+)</name>
        <dbReference type="ChEBI" id="CHEBI:29035"/>
        <label>1</label>
    </ligand>
</feature>
<dbReference type="Proteomes" id="UP000182278">
    <property type="component" value="Unassembled WGS sequence"/>
</dbReference>
<feature type="binding site" evidence="4">
    <location>
        <position position="200"/>
    </location>
    <ligand>
        <name>Mn(2+)</name>
        <dbReference type="ChEBI" id="CHEBI:29035"/>
        <label>1</label>
    </ligand>
</feature>
<keyword evidence="4" id="KW-0464">Manganese</keyword>
<keyword evidence="2 4" id="KW-0479">Metal-binding</keyword>
<protein>
    <submittedName>
        <fullName evidence="6">Agmatinase</fullName>
    </submittedName>
</protein>
<dbReference type="Gene3D" id="3.40.800.10">
    <property type="entry name" value="Ureohydrolase domain"/>
    <property type="match status" value="1"/>
</dbReference>
<dbReference type="PANTHER" id="PTHR11358">
    <property type="entry name" value="ARGINASE/AGMATINASE"/>
    <property type="match status" value="1"/>
</dbReference>
<dbReference type="AlphaFoldDB" id="A0A1J4SHF0"/>
<accession>A0A1J4SHF0</accession>
<dbReference type="PIRSF" id="PIRSF036979">
    <property type="entry name" value="Arginase"/>
    <property type="match status" value="1"/>
</dbReference>
<evidence type="ECO:0000256" key="5">
    <source>
        <dbReference type="RuleBase" id="RU003684"/>
    </source>
</evidence>
<dbReference type="CDD" id="cd11593">
    <property type="entry name" value="Agmatinase-like_2"/>
    <property type="match status" value="1"/>
</dbReference>
<comment type="cofactor">
    <cofactor evidence="4">
        <name>Mn(2+)</name>
        <dbReference type="ChEBI" id="CHEBI:29035"/>
    </cofactor>
    <text evidence="4">Binds 2 manganese ions per subunit.</text>
</comment>
<feature type="binding site" evidence="4">
    <location>
        <position position="125"/>
    </location>
    <ligand>
        <name>Mn(2+)</name>
        <dbReference type="ChEBI" id="CHEBI:29035"/>
        <label>1</label>
    </ligand>
</feature>
<dbReference type="EMBL" id="MNUO01000024">
    <property type="protein sequence ID" value="OIN98090.1"/>
    <property type="molecule type" value="Genomic_DNA"/>
</dbReference>
<feature type="binding site" evidence="4">
    <location>
        <position position="98"/>
    </location>
    <ligand>
        <name>Mn(2+)</name>
        <dbReference type="ChEBI" id="CHEBI:29035"/>
        <label>1</label>
    </ligand>
</feature>
<sequence length="275" mass="30764">MSVPKSRQEIVLFGCPHDISSSYRVGSRLGPAAIRHSLNEIEDYSPYLEGDLRDVHFSDAGDLGLANKNTGDALNLIKETTEKILEEDKIPFALGGNHLITLPVLQVINKKYKNIKILYLDAHCDLREEYLGNKLSHATVAKRLLDFVSPESLFQFGIRSGERKEFEFAGRHKIIYKFSRKSLTEVLKKIGNSPLYITMDLDVFDPGIFPGTGVPEPGGISFEEFIEFIKGLKKTRIVGLDVVELSPPCDPTEISSFLAATVVREMLILIGKRKK</sequence>
<dbReference type="SUPFAM" id="SSF52768">
    <property type="entry name" value="Arginase/deacetylase"/>
    <property type="match status" value="1"/>
</dbReference>
<reference evidence="6 7" key="1">
    <citation type="journal article" date="2016" name="Environ. Microbiol.">
        <title>Genomic resolution of a cold subsurface aquifer community provides metabolic insights for novel microbes adapted to high CO concentrations.</title>
        <authorList>
            <person name="Probst A.J."/>
            <person name="Castelle C.J."/>
            <person name="Singh A."/>
            <person name="Brown C.T."/>
            <person name="Anantharaman K."/>
            <person name="Sharon I."/>
            <person name="Hug L.A."/>
            <person name="Burstein D."/>
            <person name="Emerson J.B."/>
            <person name="Thomas B.C."/>
            <person name="Banfield J.F."/>
        </authorList>
    </citation>
    <scope>NUCLEOTIDE SEQUENCE [LARGE SCALE GENOMIC DNA]</scope>
    <source>
        <strain evidence="6">CG1_02_38_46</strain>
    </source>
</reference>
<dbReference type="PANTHER" id="PTHR11358:SF26">
    <property type="entry name" value="GUANIDINO ACID HYDROLASE, MITOCHONDRIAL"/>
    <property type="match status" value="1"/>
</dbReference>
<evidence type="ECO:0000256" key="4">
    <source>
        <dbReference type="PIRSR" id="PIRSR036979-1"/>
    </source>
</evidence>
<dbReference type="PROSITE" id="PS51409">
    <property type="entry name" value="ARGINASE_2"/>
    <property type="match status" value="1"/>
</dbReference>
<evidence type="ECO:0000256" key="3">
    <source>
        <dbReference type="ARBA" id="ARBA00022801"/>
    </source>
</evidence>
<gene>
    <name evidence="6" type="ORF">AUJ66_01600</name>
</gene>